<feature type="compositionally biased region" description="Basic residues" evidence="1">
    <location>
        <begin position="67"/>
        <end position="82"/>
    </location>
</feature>
<dbReference type="Proteomes" id="UP000886998">
    <property type="component" value="Unassembled WGS sequence"/>
</dbReference>
<protein>
    <submittedName>
        <fullName evidence="2">Uncharacterized protein</fullName>
    </submittedName>
</protein>
<name>A0A8X6X2P1_9ARAC</name>
<dbReference type="AlphaFoldDB" id="A0A8X6X2P1"/>
<proteinExistence type="predicted"/>
<reference evidence="2" key="1">
    <citation type="submission" date="2020-08" db="EMBL/GenBank/DDBJ databases">
        <title>Multicomponent nature underlies the extraordinary mechanical properties of spider dragline silk.</title>
        <authorList>
            <person name="Kono N."/>
            <person name="Nakamura H."/>
            <person name="Mori M."/>
            <person name="Yoshida Y."/>
            <person name="Ohtoshi R."/>
            <person name="Malay A.D."/>
            <person name="Moran D.A.P."/>
            <person name="Tomita M."/>
            <person name="Numata K."/>
            <person name="Arakawa K."/>
        </authorList>
    </citation>
    <scope>NUCLEOTIDE SEQUENCE</scope>
</reference>
<evidence type="ECO:0000313" key="3">
    <source>
        <dbReference type="Proteomes" id="UP000886998"/>
    </source>
</evidence>
<organism evidence="2 3">
    <name type="scientific">Trichonephila inaurata madagascariensis</name>
    <dbReference type="NCBI Taxonomy" id="2747483"/>
    <lineage>
        <taxon>Eukaryota</taxon>
        <taxon>Metazoa</taxon>
        <taxon>Ecdysozoa</taxon>
        <taxon>Arthropoda</taxon>
        <taxon>Chelicerata</taxon>
        <taxon>Arachnida</taxon>
        <taxon>Araneae</taxon>
        <taxon>Araneomorphae</taxon>
        <taxon>Entelegynae</taxon>
        <taxon>Araneoidea</taxon>
        <taxon>Nephilidae</taxon>
        <taxon>Trichonephila</taxon>
        <taxon>Trichonephila inaurata</taxon>
    </lineage>
</organism>
<keyword evidence="3" id="KW-1185">Reference proteome</keyword>
<sequence>MISGLSPSVACTSTEHGSTDLFFWSENANQPGVKKNLTSEVLTKSDRRAAMQEKTQRKLEKEGKVITNKKKPSKKQKKKRRVSLSSSREEIPLHTRVTILMKIIMKIFVYKGYFYAKKKVPSVTGVSVSNATNGCMKIAMIIICAE</sequence>
<comment type="caution">
    <text evidence="2">The sequence shown here is derived from an EMBL/GenBank/DDBJ whole genome shotgun (WGS) entry which is preliminary data.</text>
</comment>
<dbReference type="EMBL" id="BMAV01004585">
    <property type="protein sequence ID" value="GFY45057.1"/>
    <property type="molecule type" value="Genomic_DNA"/>
</dbReference>
<evidence type="ECO:0000313" key="2">
    <source>
        <dbReference type="EMBL" id="GFY45057.1"/>
    </source>
</evidence>
<gene>
    <name evidence="2" type="ORF">TNIN_396631</name>
</gene>
<accession>A0A8X6X2P1</accession>
<evidence type="ECO:0000256" key="1">
    <source>
        <dbReference type="SAM" id="MobiDB-lite"/>
    </source>
</evidence>
<feature type="compositionally biased region" description="Basic and acidic residues" evidence="1">
    <location>
        <begin position="43"/>
        <end position="64"/>
    </location>
</feature>
<feature type="region of interest" description="Disordered" evidence="1">
    <location>
        <begin position="36"/>
        <end position="87"/>
    </location>
</feature>